<reference evidence="3" key="1">
    <citation type="submission" date="2014-09" db="EMBL/GenBank/DDBJ databases">
        <title>Vibrio variabilis JCM 19239. (C206) whole genome shotgun sequence.</title>
        <authorList>
            <person name="Sawabe T."/>
            <person name="Meirelles P."/>
            <person name="Nakanishi M."/>
            <person name="Sayaka M."/>
            <person name="Hattori M."/>
            <person name="Ohkuma M."/>
        </authorList>
    </citation>
    <scope>NUCLEOTIDE SEQUENCE [LARGE SCALE GENOMIC DNA]</scope>
    <source>
        <strain evidence="3">JCM 19239</strain>
    </source>
</reference>
<comment type="caution">
    <text evidence="2">The sequence shown here is derived from an EMBL/GenBank/DDBJ whole genome shotgun (WGS) entry which is preliminary data.</text>
</comment>
<protein>
    <submittedName>
        <fullName evidence="2">ATP-dependent RNA helicase YejH</fullName>
    </submittedName>
</protein>
<dbReference type="InterPro" id="IPR036286">
    <property type="entry name" value="LexA/Signal_pep-like_sf"/>
</dbReference>
<evidence type="ECO:0000313" key="2">
    <source>
        <dbReference type="EMBL" id="GAL28877.1"/>
    </source>
</evidence>
<keyword evidence="2" id="KW-0347">Helicase</keyword>
<dbReference type="GO" id="GO:0004386">
    <property type="term" value="F:helicase activity"/>
    <property type="evidence" value="ECO:0007669"/>
    <property type="project" value="UniProtKB-KW"/>
</dbReference>
<dbReference type="SUPFAM" id="SSF51306">
    <property type="entry name" value="LexA/Signal peptidase"/>
    <property type="match status" value="1"/>
</dbReference>
<gene>
    <name evidence="2" type="ORF">JCM19239_2118</name>
</gene>
<organism evidence="2 3">
    <name type="scientific">Vibrio variabilis</name>
    <dbReference type="NCBI Taxonomy" id="990271"/>
    <lineage>
        <taxon>Bacteria</taxon>
        <taxon>Pseudomonadati</taxon>
        <taxon>Pseudomonadota</taxon>
        <taxon>Gammaproteobacteria</taxon>
        <taxon>Vibrionales</taxon>
        <taxon>Vibrionaceae</taxon>
        <taxon>Vibrio</taxon>
    </lineage>
</organism>
<dbReference type="InterPro" id="IPR015927">
    <property type="entry name" value="Peptidase_S24_S26A/B/C"/>
</dbReference>
<keyword evidence="2" id="KW-0547">Nucleotide-binding</keyword>
<keyword evidence="2" id="KW-0067">ATP-binding</keyword>
<dbReference type="Pfam" id="PF00717">
    <property type="entry name" value="Peptidase_S24"/>
    <property type="match status" value="1"/>
</dbReference>
<evidence type="ECO:0000313" key="3">
    <source>
        <dbReference type="Proteomes" id="UP000029223"/>
    </source>
</evidence>
<evidence type="ECO:0000259" key="1">
    <source>
        <dbReference type="Pfam" id="PF00717"/>
    </source>
</evidence>
<proteinExistence type="predicted"/>
<name>A0ABQ0JJE5_9VIBR</name>
<dbReference type="CDD" id="cd06462">
    <property type="entry name" value="Peptidase_S24_S26"/>
    <property type="match status" value="1"/>
</dbReference>
<keyword evidence="3" id="KW-1185">Reference proteome</keyword>
<dbReference type="Gene3D" id="2.10.109.10">
    <property type="entry name" value="Umud Fragment, subunit A"/>
    <property type="match status" value="1"/>
</dbReference>
<sequence length="110" mass="12260">MTIDLPNINPEKHFLARASGNSMNGGKTPILDGDLLLFEFITSTSAGSITGKTMAVEIQDESGDNQYLLRVVQKDKQGQYWLKANNPDYELMLANESMRTLARLKQVIVE</sequence>
<accession>A0ABQ0JJE5</accession>
<dbReference type="EMBL" id="BBMS01000052">
    <property type="protein sequence ID" value="GAL28877.1"/>
    <property type="molecule type" value="Genomic_DNA"/>
</dbReference>
<dbReference type="Proteomes" id="UP000029223">
    <property type="component" value="Unassembled WGS sequence"/>
</dbReference>
<keyword evidence="2" id="KW-0378">Hydrolase</keyword>
<feature type="domain" description="Peptidase S24/S26A/S26B/S26C" evidence="1">
    <location>
        <begin position="9"/>
        <end position="96"/>
    </location>
</feature>